<dbReference type="PROSITE" id="PS00028">
    <property type="entry name" value="ZINC_FINGER_C2H2_1"/>
    <property type="match status" value="6"/>
</dbReference>
<dbReference type="AlphaFoldDB" id="A0A2A6C830"/>
<dbReference type="GO" id="GO:0006357">
    <property type="term" value="P:regulation of transcription by RNA polymerase II"/>
    <property type="evidence" value="ECO:0000318"/>
    <property type="project" value="GO_Central"/>
</dbReference>
<dbReference type="OrthoDB" id="5916238at2759"/>
<keyword evidence="2" id="KW-0479">Metal-binding</keyword>
<dbReference type="GO" id="GO:0008270">
    <property type="term" value="F:zinc ion binding"/>
    <property type="evidence" value="ECO:0007669"/>
    <property type="project" value="UniProtKB-KW"/>
</dbReference>
<evidence type="ECO:0000313" key="11">
    <source>
        <dbReference type="EnsemblMetazoa" id="PPA34913.1"/>
    </source>
</evidence>
<keyword evidence="3" id="KW-0677">Repeat</keyword>
<organism evidence="11 12">
    <name type="scientific">Pristionchus pacificus</name>
    <name type="common">Parasitic nematode worm</name>
    <dbReference type="NCBI Taxonomy" id="54126"/>
    <lineage>
        <taxon>Eukaryota</taxon>
        <taxon>Metazoa</taxon>
        <taxon>Ecdysozoa</taxon>
        <taxon>Nematoda</taxon>
        <taxon>Chromadorea</taxon>
        <taxon>Rhabditida</taxon>
        <taxon>Rhabditina</taxon>
        <taxon>Diplogasteromorpha</taxon>
        <taxon>Diplogasteroidea</taxon>
        <taxon>Neodiplogasteridae</taxon>
        <taxon>Pristionchus</taxon>
    </lineage>
</organism>
<sequence length="415" mass="48296">MANIKEGGYSAADGRLFMLTNLQIKEEIEELLEPGQINHQLTTSYGNMVKEEEVEVEDEQDVKPSLEELENPIIPAYNDDAFPSTSTASQKPPEMVLPKEEEVRLQAFIRLIRPRFRMRDIEIKEEAEERNEILQEVNGEEVKIGEEPEEYEEDQTDDFLGSQDEDISQESEQDVQGNNSKKLKRRPAKRKMRLKCETCGKICAGSWLLQRHQKTHLDNEEERRPFKCLTCGKRFSQRGGLTVHMQTHLPETEKIRHECDICEETFAHKGYLSTHKRIHLNKDQLPYVCDVCGQKFSISGNLRMHKFRKHNPKREEIQKSSRLKCDECGKTFAKKKALEVHKQSHQNAAQPMKCGHCGRRYLQQKALDKHELSHRPMPLLAETYEEPEEHGSNIKTEYDTVDVKDEVQDEMHDNE</sequence>
<dbReference type="Proteomes" id="UP000005239">
    <property type="component" value="Unassembled WGS sequence"/>
</dbReference>
<feature type="region of interest" description="Disordered" evidence="10">
    <location>
        <begin position="76"/>
        <end position="97"/>
    </location>
</feature>
<keyword evidence="6" id="KW-0805">Transcription regulation</keyword>
<dbReference type="GO" id="GO:0000978">
    <property type="term" value="F:RNA polymerase II cis-regulatory region sequence-specific DNA binding"/>
    <property type="evidence" value="ECO:0000318"/>
    <property type="project" value="GO_Central"/>
</dbReference>
<evidence type="ECO:0000256" key="5">
    <source>
        <dbReference type="ARBA" id="ARBA00022833"/>
    </source>
</evidence>
<dbReference type="PANTHER" id="PTHR47772:SF13">
    <property type="entry name" value="GASTRULA ZINC FINGER PROTEIN XLCGF49.1-LIKE-RELATED"/>
    <property type="match status" value="1"/>
</dbReference>
<feature type="region of interest" description="Disordered" evidence="10">
    <location>
        <begin position="132"/>
        <end position="189"/>
    </location>
</feature>
<dbReference type="Gene3D" id="3.30.160.60">
    <property type="entry name" value="Classic Zinc Finger"/>
    <property type="match status" value="4"/>
</dbReference>
<evidence type="ECO:0000256" key="8">
    <source>
        <dbReference type="ARBA" id="ARBA00023163"/>
    </source>
</evidence>
<keyword evidence="8" id="KW-0804">Transcription</keyword>
<reference evidence="12" key="1">
    <citation type="journal article" date="2008" name="Nat. Genet.">
        <title>The Pristionchus pacificus genome provides a unique perspective on nematode lifestyle and parasitism.</title>
        <authorList>
            <person name="Dieterich C."/>
            <person name="Clifton S.W."/>
            <person name="Schuster L.N."/>
            <person name="Chinwalla A."/>
            <person name="Delehaunty K."/>
            <person name="Dinkelacker I."/>
            <person name="Fulton L."/>
            <person name="Fulton R."/>
            <person name="Godfrey J."/>
            <person name="Minx P."/>
            <person name="Mitreva M."/>
            <person name="Roeseler W."/>
            <person name="Tian H."/>
            <person name="Witte H."/>
            <person name="Yang S.P."/>
            <person name="Wilson R.K."/>
            <person name="Sommer R.J."/>
        </authorList>
    </citation>
    <scope>NUCLEOTIDE SEQUENCE [LARGE SCALE GENOMIC DNA]</scope>
    <source>
        <strain evidence="12">PS312</strain>
    </source>
</reference>
<dbReference type="FunFam" id="3.30.160.60:FF:000875">
    <property type="entry name" value="zinc finger protein 236 isoform X7"/>
    <property type="match status" value="1"/>
</dbReference>
<feature type="compositionally biased region" description="Basic and acidic residues" evidence="10">
    <location>
        <begin position="389"/>
        <end position="415"/>
    </location>
</feature>
<reference evidence="11" key="2">
    <citation type="submission" date="2022-06" db="UniProtKB">
        <authorList>
            <consortium name="EnsemblMetazoa"/>
        </authorList>
    </citation>
    <scope>IDENTIFICATION</scope>
    <source>
        <strain evidence="11">PS312</strain>
    </source>
</reference>
<evidence type="ECO:0000256" key="2">
    <source>
        <dbReference type="ARBA" id="ARBA00022723"/>
    </source>
</evidence>
<dbReference type="GO" id="GO:0003700">
    <property type="term" value="F:DNA-binding transcription factor activity"/>
    <property type="evidence" value="ECO:0000318"/>
    <property type="project" value="GO_Central"/>
</dbReference>
<accession>A0A2A6C830</accession>
<dbReference type="InterPro" id="IPR050636">
    <property type="entry name" value="C2H2-ZF_domain-containing"/>
</dbReference>
<dbReference type="GO" id="GO:0000122">
    <property type="term" value="P:negative regulation of transcription by RNA polymerase II"/>
    <property type="evidence" value="ECO:0007669"/>
    <property type="project" value="UniProtKB-ARBA"/>
</dbReference>
<dbReference type="InterPro" id="IPR036236">
    <property type="entry name" value="Znf_C2H2_sf"/>
</dbReference>
<dbReference type="SMART" id="SM00355">
    <property type="entry name" value="ZnF_C2H2"/>
    <property type="match status" value="6"/>
</dbReference>
<evidence type="ECO:0000256" key="9">
    <source>
        <dbReference type="ARBA" id="ARBA00023242"/>
    </source>
</evidence>
<dbReference type="Pfam" id="PF00096">
    <property type="entry name" value="zf-C2H2"/>
    <property type="match status" value="5"/>
</dbReference>
<evidence type="ECO:0000256" key="4">
    <source>
        <dbReference type="ARBA" id="ARBA00022771"/>
    </source>
</evidence>
<keyword evidence="5" id="KW-0862">Zinc</keyword>
<keyword evidence="4" id="KW-0863">Zinc-finger</keyword>
<proteinExistence type="predicted"/>
<dbReference type="FunFam" id="3.30.160.60:FF:000446">
    <property type="entry name" value="Zinc finger protein"/>
    <property type="match status" value="1"/>
</dbReference>
<feature type="compositionally biased region" description="Acidic residues" evidence="10">
    <location>
        <begin position="147"/>
        <end position="173"/>
    </location>
</feature>
<gene>
    <name evidence="11" type="primary">WBGene00273282</name>
</gene>
<dbReference type="PROSITE" id="PS50157">
    <property type="entry name" value="ZINC_FINGER_C2H2_2"/>
    <property type="match status" value="6"/>
</dbReference>
<dbReference type="GO" id="GO:0005634">
    <property type="term" value="C:nucleus"/>
    <property type="evidence" value="ECO:0007669"/>
    <property type="project" value="UniProtKB-SubCell"/>
</dbReference>
<protein>
    <submittedName>
        <fullName evidence="11">Zinc finger protein</fullName>
    </submittedName>
</protein>
<dbReference type="EnsemblMetazoa" id="PPA34913.1">
    <property type="protein sequence ID" value="PPA34913.1"/>
    <property type="gene ID" value="WBGene00273282"/>
</dbReference>
<keyword evidence="7" id="KW-0238">DNA-binding</keyword>
<evidence type="ECO:0000256" key="1">
    <source>
        <dbReference type="ARBA" id="ARBA00004123"/>
    </source>
</evidence>
<keyword evidence="9" id="KW-0539">Nucleus</keyword>
<name>A0A2A6C830_PRIPA</name>
<feature type="region of interest" description="Disordered" evidence="10">
    <location>
        <begin position="383"/>
        <end position="415"/>
    </location>
</feature>
<evidence type="ECO:0000256" key="6">
    <source>
        <dbReference type="ARBA" id="ARBA00023015"/>
    </source>
</evidence>
<evidence type="ECO:0000256" key="3">
    <source>
        <dbReference type="ARBA" id="ARBA00022737"/>
    </source>
</evidence>
<keyword evidence="12" id="KW-1185">Reference proteome</keyword>
<accession>A0A8R1UL26</accession>
<evidence type="ECO:0000256" key="10">
    <source>
        <dbReference type="SAM" id="MobiDB-lite"/>
    </source>
</evidence>
<dbReference type="SUPFAM" id="SSF57667">
    <property type="entry name" value="beta-beta-alpha zinc fingers"/>
    <property type="match status" value="3"/>
</dbReference>
<evidence type="ECO:0000313" key="12">
    <source>
        <dbReference type="Proteomes" id="UP000005239"/>
    </source>
</evidence>
<evidence type="ECO:0000256" key="7">
    <source>
        <dbReference type="ARBA" id="ARBA00023125"/>
    </source>
</evidence>
<dbReference type="PANTHER" id="PTHR47772">
    <property type="entry name" value="ZINC FINGER PROTEIN 200"/>
    <property type="match status" value="1"/>
</dbReference>
<dbReference type="InterPro" id="IPR013087">
    <property type="entry name" value="Znf_C2H2_type"/>
</dbReference>
<comment type="subcellular location">
    <subcellularLocation>
        <location evidence="1">Nucleus</location>
    </subcellularLocation>
</comment>